<dbReference type="GO" id="GO:0005829">
    <property type="term" value="C:cytosol"/>
    <property type="evidence" value="ECO:0007669"/>
    <property type="project" value="TreeGrafter"/>
</dbReference>
<comment type="caution">
    <text evidence="3">The sequence shown here is derived from an EMBL/GenBank/DDBJ whole genome shotgun (WGS) entry which is preliminary data.</text>
</comment>
<proteinExistence type="predicted"/>
<dbReference type="GO" id="GO:0004479">
    <property type="term" value="F:methionyl-tRNA formyltransferase activity"/>
    <property type="evidence" value="ECO:0007669"/>
    <property type="project" value="TreeGrafter"/>
</dbReference>
<dbReference type="RefSeq" id="WP_062187613.1">
    <property type="nucleotide sequence ID" value="NZ_LRRD01000010.1"/>
</dbReference>
<sequence>MPDKVKNPVRVVVFAYHSVGVRCLQVLHRSGLDIALIVTHPDDPTENRWFDSVAEWASHQGIPVLTPPNPNDPALVERIAALHADFFFSFYYRQMLGADLLALPKRGAYNLHGSLLPRYRGRVPVNWAVICGEMETGATLHVMTLKPDQGDIIAQEKVPIGPDDTAHDVFLRVIEAGERALSRVLPALLAGKAVHHRQDLSQGNYCGGRRPEDGRIDWSQPAQAIHNLVRGVAPPYPGAFTLVNGQPLRVLKTSLHPHPDALARTQGGDGQPLYLLQAEWRGQGLNTAQFKATFPQGCVPDPWPATKSP</sequence>
<dbReference type="SUPFAM" id="SSF53328">
    <property type="entry name" value="Formyltransferase"/>
    <property type="match status" value="1"/>
</dbReference>
<organism evidence="3 4">
    <name type="scientific">Ferrovum myxofaciens</name>
    <dbReference type="NCBI Taxonomy" id="416213"/>
    <lineage>
        <taxon>Bacteria</taxon>
        <taxon>Pseudomonadati</taxon>
        <taxon>Pseudomonadota</taxon>
        <taxon>Betaproteobacteria</taxon>
        <taxon>Ferrovales</taxon>
        <taxon>Ferrovaceae</taxon>
        <taxon>Ferrovum</taxon>
    </lineage>
</organism>
<dbReference type="InterPro" id="IPR011034">
    <property type="entry name" value="Formyl_transferase-like_C_sf"/>
</dbReference>
<dbReference type="EMBL" id="LRRD01000010">
    <property type="protein sequence ID" value="KXW58788.1"/>
    <property type="molecule type" value="Genomic_DNA"/>
</dbReference>
<dbReference type="PANTHER" id="PTHR11138:SF5">
    <property type="entry name" value="METHIONYL-TRNA FORMYLTRANSFERASE, MITOCHONDRIAL"/>
    <property type="match status" value="1"/>
</dbReference>
<evidence type="ECO:0000313" key="3">
    <source>
        <dbReference type="EMBL" id="KXW58788.1"/>
    </source>
</evidence>
<dbReference type="Gene3D" id="3.40.50.12230">
    <property type="match status" value="1"/>
</dbReference>
<dbReference type="AlphaFoldDB" id="A0A149W018"/>
<feature type="domain" description="Formyl transferase C-terminal" evidence="2">
    <location>
        <begin position="211"/>
        <end position="258"/>
    </location>
</feature>
<dbReference type="PANTHER" id="PTHR11138">
    <property type="entry name" value="METHIONYL-TRNA FORMYLTRANSFERASE"/>
    <property type="match status" value="1"/>
</dbReference>
<dbReference type="PATRIC" id="fig|1789004.3.peg.670"/>
<evidence type="ECO:0000259" key="1">
    <source>
        <dbReference type="Pfam" id="PF00551"/>
    </source>
</evidence>
<evidence type="ECO:0000259" key="2">
    <source>
        <dbReference type="Pfam" id="PF02911"/>
    </source>
</evidence>
<feature type="domain" description="Formyl transferase N-terminal" evidence="1">
    <location>
        <begin position="10"/>
        <end position="185"/>
    </location>
</feature>
<dbReference type="Proteomes" id="UP000075653">
    <property type="component" value="Unassembled WGS sequence"/>
</dbReference>
<dbReference type="STRING" id="1789004.FEMY_06660"/>
<name>A0A149W018_9PROT</name>
<evidence type="ECO:0000313" key="4">
    <source>
        <dbReference type="Proteomes" id="UP000075653"/>
    </source>
</evidence>
<protein>
    <submittedName>
        <fullName evidence="3">Bifunctional polymyxin resistance protein ArnA</fullName>
    </submittedName>
</protein>
<dbReference type="InterPro" id="IPR036477">
    <property type="entry name" value="Formyl_transf_N_sf"/>
</dbReference>
<dbReference type="Pfam" id="PF02911">
    <property type="entry name" value="Formyl_trans_C"/>
    <property type="match status" value="1"/>
</dbReference>
<dbReference type="InterPro" id="IPR002376">
    <property type="entry name" value="Formyl_transf_N"/>
</dbReference>
<gene>
    <name evidence="3" type="primary">arnA_1</name>
    <name evidence="3" type="ORF">FEMY_06660</name>
</gene>
<dbReference type="NCBIfam" id="NF005414">
    <property type="entry name" value="PRK06988.1"/>
    <property type="match status" value="1"/>
</dbReference>
<dbReference type="SUPFAM" id="SSF50486">
    <property type="entry name" value="FMT C-terminal domain-like"/>
    <property type="match status" value="1"/>
</dbReference>
<accession>A0A149W018</accession>
<keyword evidence="4" id="KW-1185">Reference proteome</keyword>
<dbReference type="InterPro" id="IPR005793">
    <property type="entry name" value="Formyl_trans_C"/>
</dbReference>
<reference evidence="3 4" key="1">
    <citation type="submission" date="2016-01" db="EMBL/GenBank/DDBJ databases">
        <title>Genome sequence of the acidophilic iron oxidising Ferrovum strain Z-31.</title>
        <authorList>
            <person name="Poehlein A."/>
            <person name="Ullrich S.R."/>
            <person name="Schloemann M."/>
            <person name="Muehling M."/>
            <person name="Daniel R."/>
        </authorList>
    </citation>
    <scope>NUCLEOTIDE SEQUENCE [LARGE SCALE GENOMIC DNA]</scope>
    <source>
        <strain evidence="3 4">Z-31</strain>
    </source>
</reference>
<dbReference type="Pfam" id="PF00551">
    <property type="entry name" value="Formyl_trans_N"/>
    <property type="match status" value="1"/>
</dbReference>